<accession>A0A9Q1B5L2</accession>
<evidence type="ECO:0000313" key="2">
    <source>
        <dbReference type="EMBL" id="KAJ7338362.1"/>
    </source>
</evidence>
<dbReference type="AlphaFoldDB" id="A0A9Q1B5L2"/>
<dbReference type="EMBL" id="JAPFRF010000003">
    <property type="protein sequence ID" value="KAJ7338362.1"/>
    <property type="molecule type" value="Genomic_DNA"/>
</dbReference>
<keyword evidence="3" id="KW-1185">Reference proteome</keyword>
<reference evidence="2" key="1">
    <citation type="journal article" date="2023" name="DNA Res.">
        <title>Chromosome-level genome assembly of Phrynocephalus forsythii using third-generation DNA sequencing and Hi-C analysis.</title>
        <authorList>
            <person name="Qi Y."/>
            <person name="Zhao W."/>
            <person name="Zhao Y."/>
            <person name="Niu C."/>
            <person name="Cao S."/>
            <person name="Zhang Y."/>
        </authorList>
    </citation>
    <scope>NUCLEOTIDE SEQUENCE</scope>
    <source>
        <tissue evidence="2">Muscle</tissue>
    </source>
</reference>
<protein>
    <submittedName>
        <fullName evidence="2">Uncharacterized protein</fullName>
    </submittedName>
</protein>
<dbReference type="OrthoDB" id="6093671at2759"/>
<comment type="caution">
    <text evidence="2">The sequence shown here is derived from an EMBL/GenBank/DDBJ whole genome shotgun (WGS) entry which is preliminary data.</text>
</comment>
<proteinExistence type="predicted"/>
<name>A0A9Q1B5L2_9SAUR</name>
<dbReference type="Proteomes" id="UP001142489">
    <property type="component" value="Unassembled WGS sequence"/>
</dbReference>
<gene>
    <name evidence="2" type="ORF">JRQ81_011419</name>
</gene>
<evidence type="ECO:0000256" key="1">
    <source>
        <dbReference type="SAM" id="MobiDB-lite"/>
    </source>
</evidence>
<feature type="region of interest" description="Disordered" evidence="1">
    <location>
        <begin position="65"/>
        <end position="90"/>
    </location>
</feature>
<evidence type="ECO:0000313" key="3">
    <source>
        <dbReference type="Proteomes" id="UP001142489"/>
    </source>
</evidence>
<sequence length="90" mass="10037">MMGVEVFKAKRKEENLEDKTETVSSATAGQVQEEIDLECEAKKNNQLPMQREDELNGQPAKEFMETSIGENLSSSDKIEKTKNAQTGPCD</sequence>
<organism evidence="2 3">
    <name type="scientific">Phrynocephalus forsythii</name>
    <dbReference type="NCBI Taxonomy" id="171643"/>
    <lineage>
        <taxon>Eukaryota</taxon>
        <taxon>Metazoa</taxon>
        <taxon>Chordata</taxon>
        <taxon>Craniata</taxon>
        <taxon>Vertebrata</taxon>
        <taxon>Euteleostomi</taxon>
        <taxon>Lepidosauria</taxon>
        <taxon>Squamata</taxon>
        <taxon>Bifurcata</taxon>
        <taxon>Unidentata</taxon>
        <taxon>Episquamata</taxon>
        <taxon>Toxicofera</taxon>
        <taxon>Iguania</taxon>
        <taxon>Acrodonta</taxon>
        <taxon>Agamidae</taxon>
        <taxon>Agaminae</taxon>
        <taxon>Phrynocephalus</taxon>
    </lineage>
</organism>